<dbReference type="OrthoDB" id="220575at2"/>
<dbReference type="Gene3D" id="3.30.70.1320">
    <property type="entry name" value="Multidrug efflux transporter AcrB pore domain like"/>
    <property type="match status" value="1"/>
</dbReference>
<sequence length="1033" mass="113972">MSVSELFIRRPVMTCLIMAGMVFFGIFSYLRLPIADLPVIDYPTIEVLVAYPGASPDRMASLCAAPLEQQLTMIPDLQSMTSRSTQGQTEINLQFGLNKKMEQASVDVQAAVQRSLNDLPADLPAPPQYYNVNPTEYPILYITLTSETLPLTKVCDLARLVVANRFERQPGVAQVQFYGERRHAVRVQLDPRKLAVRQLGINEIMESLAEANTMLPTGQLKGKITSPILSSDGELDTAERFARTIVAYQDEAPIRVGDLGRVIDSVINDQTECWFNHQPCVTLGVQREAGANTLSIIEGIKTMLPEIEEELPAGVNIIISGDESVSIRQSMVDLKLTVIVAIIMVVLFIALFLQRPAATFISATAIPFSLVCTFAFMELLGFSLDNLSMMALTLSIGFVVDDAIVMLENIVRHIEMGKGRLEAAVSGSNQITLTLVSMTLSLCIVFVPILFLSGLLGRLLNEFAWTIVITILISGFVSISLTPMLCSRFLRTTTRENRLPIRDHRHQPNARGKFRVFLNIYEWLLRRTIHHPVVTMIIAALTLAWTIHLFIIIPKGFVPDEDLAKLHGFTVSRTGTSFEEMTRLQQQVISVLLDDPNVSTIANYVGNDGITCMGTLYMNLIPRSQRSMTIQEVAESLREKGNTVPGIEVFLRIPPTIPINTTISKASYQYELTANSTDRLYPTATKLLDAMKQIPEIQAVSSELYLDNPTLKITIDRERAERLGVSAADIQSTLDSAFSSRLVNRIYGPSLVYQLLIEVMPEFQEDPASLELLYVESDDGRLVPLDAVVHVEKSRGPLIVDQSGGVPSVTISFEVPEDVALSDAIDKVEMVADEHLGDGVTGRFQGTAQAFRDSLTSFQILIVLSLVLVYILLGTLYESFFHPLTILFGLPSAAIGGLLTLFLFGYELDFYGFLGIVILIGIVKKNAIMVVDFALEAIRSNPEHSPTRAAFQGSVERFRPIIMTTGCAIAGALPIALGFGAGAEARRPLGLVVVGGLAVSQVFTLFFTPVFFIAMERLERWFKGKSQHALDEL</sequence>
<dbReference type="GO" id="GO:0042910">
    <property type="term" value="F:xenobiotic transmembrane transporter activity"/>
    <property type="evidence" value="ECO:0007669"/>
    <property type="project" value="TreeGrafter"/>
</dbReference>
<evidence type="ECO:0000256" key="1">
    <source>
        <dbReference type="SAM" id="Phobius"/>
    </source>
</evidence>
<keyword evidence="1" id="KW-1133">Transmembrane helix</keyword>
<feature type="transmembrane region" description="Helical" evidence="1">
    <location>
        <begin position="961"/>
        <end position="983"/>
    </location>
</feature>
<dbReference type="Gene3D" id="3.30.70.1440">
    <property type="entry name" value="Multidrug efflux transporter AcrB pore domain"/>
    <property type="match status" value="1"/>
</dbReference>
<dbReference type="RefSeq" id="WP_145259090.1">
    <property type="nucleotide sequence ID" value="NZ_CP036279.1"/>
</dbReference>
<feature type="transmembrane region" description="Helical" evidence="1">
    <location>
        <begin position="390"/>
        <end position="411"/>
    </location>
</feature>
<dbReference type="Gene3D" id="1.20.1640.10">
    <property type="entry name" value="Multidrug efflux transporter AcrB transmembrane domain"/>
    <property type="match status" value="2"/>
</dbReference>
<feature type="transmembrane region" description="Helical" evidence="1">
    <location>
        <begin position="431"/>
        <end position="451"/>
    </location>
</feature>
<feature type="transmembrane region" description="Helical" evidence="1">
    <location>
        <begin position="533"/>
        <end position="553"/>
    </location>
</feature>
<dbReference type="Proteomes" id="UP000317093">
    <property type="component" value="Chromosome"/>
</dbReference>
<dbReference type="Pfam" id="PF00873">
    <property type="entry name" value="ACR_tran"/>
    <property type="match status" value="1"/>
</dbReference>
<dbReference type="PANTHER" id="PTHR32063:SF21">
    <property type="entry name" value="MULTIDRUG RESISTANCE PROTEIN MDTB"/>
    <property type="match status" value="1"/>
</dbReference>
<organism evidence="2 3">
    <name type="scientific">Kolteria novifilia</name>
    <dbReference type="NCBI Taxonomy" id="2527975"/>
    <lineage>
        <taxon>Bacteria</taxon>
        <taxon>Pseudomonadati</taxon>
        <taxon>Planctomycetota</taxon>
        <taxon>Planctomycetia</taxon>
        <taxon>Kolteriales</taxon>
        <taxon>Kolteriaceae</taxon>
        <taxon>Kolteria</taxon>
    </lineage>
</organism>
<accession>A0A518B5X3</accession>
<dbReference type="SUPFAM" id="SSF82693">
    <property type="entry name" value="Multidrug efflux transporter AcrB pore domain, PN1, PN2, PC1 and PC2 subdomains"/>
    <property type="match status" value="3"/>
</dbReference>
<feature type="transmembrane region" description="Helical" evidence="1">
    <location>
        <begin position="884"/>
        <end position="904"/>
    </location>
</feature>
<dbReference type="SUPFAM" id="SSF82866">
    <property type="entry name" value="Multidrug efflux transporter AcrB transmembrane domain"/>
    <property type="match status" value="2"/>
</dbReference>
<dbReference type="InterPro" id="IPR001036">
    <property type="entry name" value="Acrflvin-R"/>
</dbReference>
<protein>
    <submittedName>
        <fullName evidence="2">Multidrug resistance protein MdtB</fullName>
    </submittedName>
</protein>
<dbReference type="Gene3D" id="3.30.70.1430">
    <property type="entry name" value="Multidrug efflux transporter AcrB pore domain"/>
    <property type="match status" value="2"/>
</dbReference>
<gene>
    <name evidence="2" type="primary">mdtB</name>
    <name evidence="2" type="ORF">Pan216_32460</name>
</gene>
<keyword evidence="1" id="KW-0472">Membrane</keyword>
<dbReference type="KEGG" id="knv:Pan216_32460"/>
<proteinExistence type="predicted"/>
<evidence type="ECO:0000313" key="2">
    <source>
        <dbReference type="EMBL" id="QDU62379.1"/>
    </source>
</evidence>
<dbReference type="SUPFAM" id="SSF82714">
    <property type="entry name" value="Multidrug efflux transporter AcrB TolC docking domain, DN and DC subdomains"/>
    <property type="match status" value="2"/>
</dbReference>
<dbReference type="AlphaFoldDB" id="A0A518B5X3"/>
<dbReference type="GO" id="GO:0005886">
    <property type="term" value="C:plasma membrane"/>
    <property type="evidence" value="ECO:0007669"/>
    <property type="project" value="TreeGrafter"/>
</dbReference>
<name>A0A518B5X3_9BACT</name>
<keyword evidence="1" id="KW-0812">Transmembrane</keyword>
<reference evidence="2 3" key="1">
    <citation type="submission" date="2019-02" db="EMBL/GenBank/DDBJ databases">
        <title>Deep-cultivation of Planctomycetes and their phenomic and genomic characterization uncovers novel biology.</title>
        <authorList>
            <person name="Wiegand S."/>
            <person name="Jogler M."/>
            <person name="Boedeker C."/>
            <person name="Pinto D."/>
            <person name="Vollmers J."/>
            <person name="Rivas-Marin E."/>
            <person name="Kohn T."/>
            <person name="Peeters S.H."/>
            <person name="Heuer A."/>
            <person name="Rast P."/>
            <person name="Oberbeckmann S."/>
            <person name="Bunk B."/>
            <person name="Jeske O."/>
            <person name="Meyerdierks A."/>
            <person name="Storesund J.E."/>
            <person name="Kallscheuer N."/>
            <person name="Luecker S."/>
            <person name="Lage O.M."/>
            <person name="Pohl T."/>
            <person name="Merkel B.J."/>
            <person name="Hornburger P."/>
            <person name="Mueller R.-W."/>
            <person name="Bruemmer F."/>
            <person name="Labrenz M."/>
            <person name="Spormann A.M."/>
            <person name="Op den Camp H."/>
            <person name="Overmann J."/>
            <person name="Amann R."/>
            <person name="Jetten M.S.M."/>
            <person name="Mascher T."/>
            <person name="Medema M.H."/>
            <person name="Devos D.P."/>
            <person name="Kaster A.-K."/>
            <person name="Ovreas L."/>
            <person name="Rohde M."/>
            <person name="Galperin M.Y."/>
            <person name="Jogler C."/>
        </authorList>
    </citation>
    <scope>NUCLEOTIDE SEQUENCE [LARGE SCALE GENOMIC DNA]</scope>
    <source>
        <strain evidence="2 3">Pan216</strain>
    </source>
</reference>
<dbReference type="EMBL" id="CP036279">
    <property type="protein sequence ID" value="QDU62379.1"/>
    <property type="molecule type" value="Genomic_DNA"/>
</dbReference>
<feature type="transmembrane region" description="Helical" evidence="1">
    <location>
        <begin position="858"/>
        <end position="877"/>
    </location>
</feature>
<feature type="transmembrane region" description="Helical" evidence="1">
    <location>
        <begin position="334"/>
        <end position="353"/>
    </location>
</feature>
<feature type="transmembrane region" description="Helical" evidence="1">
    <location>
        <begin position="910"/>
        <end position="935"/>
    </location>
</feature>
<dbReference type="PANTHER" id="PTHR32063">
    <property type="match status" value="1"/>
</dbReference>
<dbReference type="Gene3D" id="3.30.2090.10">
    <property type="entry name" value="Multidrug efflux transporter AcrB TolC docking domain, DN and DC subdomains"/>
    <property type="match status" value="2"/>
</dbReference>
<dbReference type="PRINTS" id="PR00702">
    <property type="entry name" value="ACRIFLAVINRP"/>
</dbReference>
<evidence type="ECO:0000313" key="3">
    <source>
        <dbReference type="Proteomes" id="UP000317093"/>
    </source>
</evidence>
<feature type="transmembrane region" description="Helical" evidence="1">
    <location>
        <begin position="360"/>
        <end position="384"/>
    </location>
</feature>
<feature type="transmembrane region" description="Helical" evidence="1">
    <location>
        <begin position="12"/>
        <end position="30"/>
    </location>
</feature>
<feature type="transmembrane region" description="Helical" evidence="1">
    <location>
        <begin position="463"/>
        <end position="486"/>
    </location>
</feature>
<dbReference type="InterPro" id="IPR027463">
    <property type="entry name" value="AcrB_DN_DC_subdom"/>
</dbReference>
<keyword evidence="3" id="KW-1185">Reference proteome</keyword>
<feature type="transmembrane region" description="Helical" evidence="1">
    <location>
        <begin position="989"/>
        <end position="1015"/>
    </location>
</feature>